<evidence type="ECO:0000256" key="2">
    <source>
        <dbReference type="ARBA" id="ARBA00004651"/>
    </source>
</evidence>
<dbReference type="KEGG" id="bcop:JD108_21365"/>
<keyword evidence="6" id="KW-0808">Transferase</keyword>
<dbReference type="CDD" id="cd00082">
    <property type="entry name" value="HisKA"/>
    <property type="match status" value="1"/>
</dbReference>
<dbReference type="PANTHER" id="PTHR45528:SF1">
    <property type="entry name" value="SENSOR HISTIDINE KINASE CPXA"/>
    <property type="match status" value="1"/>
</dbReference>
<feature type="domain" description="Histidine kinase" evidence="17">
    <location>
        <begin position="514"/>
        <end position="726"/>
    </location>
</feature>
<evidence type="ECO:0000256" key="5">
    <source>
        <dbReference type="ARBA" id="ARBA00022553"/>
    </source>
</evidence>
<keyword evidence="9 18" id="KW-0418">Kinase</keyword>
<evidence type="ECO:0000256" key="16">
    <source>
        <dbReference type="SAM" id="SignalP"/>
    </source>
</evidence>
<evidence type="ECO:0000256" key="1">
    <source>
        <dbReference type="ARBA" id="ARBA00000085"/>
    </source>
</evidence>
<dbReference type="SMART" id="SM00388">
    <property type="entry name" value="HisKA"/>
    <property type="match status" value="1"/>
</dbReference>
<dbReference type="InterPro" id="IPR036890">
    <property type="entry name" value="HATPase_C_sf"/>
</dbReference>
<dbReference type="GO" id="GO:0005886">
    <property type="term" value="C:plasma membrane"/>
    <property type="evidence" value="ECO:0007669"/>
    <property type="project" value="UniProtKB-SubCell"/>
</dbReference>
<evidence type="ECO:0000256" key="3">
    <source>
        <dbReference type="ARBA" id="ARBA00012438"/>
    </source>
</evidence>
<dbReference type="Gene3D" id="1.10.287.130">
    <property type="match status" value="1"/>
</dbReference>
<dbReference type="EMBL" id="CP066308">
    <property type="protein sequence ID" value="QQE74336.1"/>
    <property type="molecule type" value="Genomic_DNA"/>
</dbReference>
<keyword evidence="11 15" id="KW-1133">Transmembrane helix</keyword>
<evidence type="ECO:0000256" key="14">
    <source>
        <dbReference type="SAM" id="Coils"/>
    </source>
</evidence>
<dbReference type="GO" id="GO:0005524">
    <property type="term" value="F:ATP binding"/>
    <property type="evidence" value="ECO:0007669"/>
    <property type="project" value="UniProtKB-KW"/>
</dbReference>
<dbReference type="SUPFAM" id="SSF47384">
    <property type="entry name" value="Homodimeric domain of signal transducing histidine kinase"/>
    <property type="match status" value="1"/>
</dbReference>
<dbReference type="EMBL" id="CP073708">
    <property type="protein sequence ID" value="QUO41418.1"/>
    <property type="molecule type" value="Genomic_DNA"/>
</dbReference>
<evidence type="ECO:0000256" key="11">
    <source>
        <dbReference type="ARBA" id="ARBA00022989"/>
    </source>
</evidence>
<dbReference type="Proteomes" id="UP000677234">
    <property type="component" value="Chromosome"/>
</dbReference>
<evidence type="ECO:0000259" key="17">
    <source>
        <dbReference type="PROSITE" id="PS50109"/>
    </source>
</evidence>
<feature type="chain" id="PRO_5038919242" description="histidine kinase" evidence="16">
    <location>
        <begin position="29"/>
        <end position="726"/>
    </location>
</feature>
<dbReference type="SMART" id="SM00387">
    <property type="entry name" value="HATPase_c"/>
    <property type="match status" value="1"/>
</dbReference>
<dbReference type="RefSeq" id="WP_198827917.1">
    <property type="nucleotide sequence ID" value="NZ_CP066308.1"/>
</dbReference>
<feature type="transmembrane region" description="Helical" evidence="15">
    <location>
        <begin position="262"/>
        <end position="281"/>
    </location>
</feature>
<feature type="transmembrane region" description="Helical" evidence="15">
    <location>
        <begin position="393"/>
        <end position="418"/>
    </location>
</feature>
<comment type="catalytic activity">
    <reaction evidence="1">
        <text>ATP + protein L-histidine = ADP + protein N-phospho-L-histidine.</text>
        <dbReference type="EC" id="2.7.13.3"/>
    </reaction>
</comment>
<dbReference type="FunFam" id="3.30.565.10:FF:000013">
    <property type="entry name" value="Two-component sensor histidine kinase"/>
    <property type="match status" value="1"/>
</dbReference>
<keyword evidence="14" id="KW-0175">Coiled coil</keyword>
<keyword evidence="12" id="KW-0902">Two-component regulatory system</keyword>
<evidence type="ECO:0000313" key="19">
    <source>
        <dbReference type="EMBL" id="QUO41418.1"/>
    </source>
</evidence>
<evidence type="ECO:0000256" key="8">
    <source>
        <dbReference type="ARBA" id="ARBA00022741"/>
    </source>
</evidence>
<evidence type="ECO:0000313" key="21">
    <source>
        <dbReference type="Proteomes" id="UP000677234"/>
    </source>
</evidence>
<evidence type="ECO:0000256" key="13">
    <source>
        <dbReference type="ARBA" id="ARBA00023136"/>
    </source>
</evidence>
<proteinExistence type="predicted"/>
<reference evidence="19" key="2">
    <citation type="submission" date="2021-04" db="EMBL/GenBank/DDBJ databases">
        <title>Brevibacillus composti FJAT-54423, complete genome.</title>
        <authorList>
            <person name="Tang R."/>
        </authorList>
    </citation>
    <scope>NUCLEOTIDE SEQUENCE</scope>
    <source>
        <strain evidence="19">FJAT-54424</strain>
    </source>
</reference>
<dbReference type="Pfam" id="PF02518">
    <property type="entry name" value="HATPase_c"/>
    <property type="match status" value="1"/>
</dbReference>
<dbReference type="GO" id="GO:0000155">
    <property type="term" value="F:phosphorelay sensor kinase activity"/>
    <property type="evidence" value="ECO:0007669"/>
    <property type="project" value="InterPro"/>
</dbReference>
<evidence type="ECO:0000256" key="12">
    <source>
        <dbReference type="ARBA" id="ARBA00023012"/>
    </source>
</evidence>
<dbReference type="PANTHER" id="PTHR45528">
    <property type="entry name" value="SENSOR HISTIDINE KINASE CPXA"/>
    <property type="match status" value="1"/>
</dbReference>
<dbReference type="InterPro" id="IPR004358">
    <property type="entry name" value="Sig_transdc_His_kin-like_C"/>
</dbReference>
<feature type="transmembrane region" description="Helical" evidence="15">
    <location>
        <begin position="309"/>
        <end position="331"/>
    </location>
</feature>
<evidence type="ECO:0000256" key="15">
    <source>
        <dbReference type="SAM" id="Phobius"/>
    </source>
</evidence>
<keyword evidence="7 15" id="KW-0812">Transmembrane</keyword>
<dbReference type="Proteomes" id="UP000595847">
    <property type="component" value="Chromosome"/>
</dbReference>
<dbReference type="InterPro" id="IPR005467">
    <property type="entry name" value="His_kinase_dom"/>
</dbReference>
<dbReference type="EC" id="2.7.13.3" evidence="3"/>
<comment type="subcellular location">
    <subcellularLocation>
        <location evidence="2">Cell membrane</location>
        <topology evidence="2">Multi-pass membrane protein</topology>
    </subcellularLocation>
</comment>
<sequence>MDTKSKNKWSLAAASLLFVCLVALSLLAAADILQRTDYLQEDHYYSTDNFEQELGQFADILKRYYVDLHDYPNWSDEEKIGAEEYARMKREYLDQTAVAVEETTQQFAPGIAQEVTGGTQEEVASLSRERDEQVQRVRQREEEAFQRQVKERVANMDQEYKHLRDSLALREGSFHYYIRNKANGDVYANVTSPPTAEELRKNYLYSIRFPGNQTGTRGQLQWINHDFVTNQLEGIIAVPRHAEGYSMVHSNAQYYMSIRERLFKECGLLVVMLAAAVGLFLHLRKHAGELSFVEGALTRFRRIPIDVRMLVLLFAIFCSLTLASVVSFFRLPIRPEQFVILGLEAIAVIYFALCLFEAAKMIQDKTLWQTQWEKSLFVKYRELLTDLFANRHLLFKLVLVGSLTIAFPVSAMVFLIAVSNHDEFLALVAVVYCLFYLVLVLPYTLRRISLINKIFRGVEEMAAGNLDHQIVAKGKGKGNLFRLANNLNNIKQGLKQSLEGQMKSERMKSELITNVSHDLKTPLTSIVNYVNLLKSDKLTPEERAQYIEILDRKTDRLKVLIDDLFEASKMASGAVELQLDNVNVASLLNQALAEFSDKIEASSLTFRVQVENPQMFARLDGKKTWRVMENLIVNALKYSMPNTRVFITLHEQDRYVIMSMRNVSAYEIDFDAEELFERFKRGDKSRHTEGSGLGLAIAKNIVELQGGRLSLEIDGDYFKVNVAFPK</sequence>
<evidence type="ECO:0000256" key="6">
    <source>
        <dbReference type="ARBA" id="ARBA00022679"/>
    </source>
</evidence>
<dbReference type="AlphaFoldDB" id="A0A7T5EKM0"/>
<keyword evidence="8" id="KW-0547">Nucleotide-binding</keyword>
<feature type="transmembrane region" description="Helical" evidence="15">
    <location>
        <begin position="424"/>
        <end position="445"/>
    </location>
</feature>
<keyword evidence="5" id="KW-0597">Phosphoprotein</keyword>
<accession>A0A7T5EKM0</accession>
<gene>
    <name evidence="18" type="ORF">JD108_21365</name>
    <name evidence="19" type="ORF">KDJ56_21300</name>
</gene>
<dbReference type="SUPFAM" id="SSF55874">
    <property type="entry name" value="ATPase domain of HSP90 chaperone/DNA topoisomerase II/histidine kinase"/>
    <property type="match status" value="1"/>
</dbReference>
<evidence type="ECO:0000256" key="4">
    <source>
        <dbReference type="ARBA" id="ARBA00022475"/>
    </source>
</evidence>
<evidence type="ECO:0000256" key="10">
    <source>
        <dbReference type="ARBA" id="ARBA00022840"/>
    </source>
</evidence>
<evidence type="ECO:0000313" key="18">
    <source>
        <dbReference type="EMBL" id="QQE74336.1"/>
    </source>
</evidence>
<reference evidence="18 20" key="1">
    <citation type="submission" date="2020-12" db="EMBL/GenBank/DDBJ databases">
        <title>strain FJAT-54423T represents a novel species of the genus Brevibacillus.</title>
        <authorList>
            <person name="Tang R."/>
        </authorList>
    </citation>
    <scope>NUCLEOTIDE SEQUENCE [LARGE SCALE GENOMIC DNA]</scope>
    <source>
        <strain evidence="18 20">FJAT-54423</strain>
    </source>
</reference>
<protein>
    <recommendedName>
        <fullName evidence="3">histidine kinase</fullName>
        <ecNumber evidence="3">2.7.13.3</ecNumber>
    </recommendedName>
</protein>
<feature type="signal peptide" evidence="16">
    <location>
        <begin position="1"/>
        <end position="28"/>
    </location>
</feature>
<evidence type="ECO:0000256" key="7">
    <source>
        <dbReference type="ARBA" id="ARBA00022692"/>
    </source>
</evidence>
<dbReference type="PRINTS" id="PR00344">
    <property type="entry name" value="BCTRLSENSOR"/>
</dbReference>
<keyword evidence="10" id="KW-0067">ATP-binding</keyword>
<evidence type="ECO:0000256" key="9">
    <source>
        <dbReference type="ARBA" id="ARBA00022777"/>
    </source>
</evidence>
<dbReference type="PROSITE" id="PS50109">
    <property type="entry name" value="HIS_KIN"/>
    <property type="match status" value="1"/>
</dbReference>
<organism evidence="18 20">
    <name type="scientific">Brevibacillus composti</name>
    <dbReference type="NCBI Taxonomy" id="2796470"/>
    <lineage>
        <taxon>Bacteria</taxon>
        <taxon>Bacillati</taxon>
        <taxon>Bacillota</taxon>
        <taxon>Bacilli</taxon>
        <taxon>Bacillales</taxon>
        <taxon>Paenibacillaceae</taxon>
        <taxon>Brevibacillus</taxon>
    </lineage>
</organism>
<dbReference type="Gene3D" id="3.30.565.10">
    <property type="entry name" value="Histidine kinase-like ATPase, C-terminal domain"/>
    <property type="match status" value="1"/>
</dbReference>
<dbReference type="InterPro" id="IPR003661">
    <property type="entry name" value="HisK_dim/P_dom"/>
</dbReference>
<dbReference type="InterPro" id="IPR036097">
    <property type="entry name" value="HisK_dim/P_sf"/>
</dbReference>
<dbReference type="InterPro" id="IPR050398">
    <property type="entry name" value="HssS/ArlS-like"/>
</dbReference>
<keyword evidence="4" id="KW-1003">Cell membrane</keyword>
<evidence type="ECO:0000313" key="20">
    <source>
        <dbReference type="Proteomes" id="UP000595847"/>
    </source>
</evidence>
<feature type="transmembrane region" description="Helical" evidence="15">
    <location>
        <begin position="337"/>
        <end position="356"/>
    </location>
</feature>
<name>A0A7T5EKM0_9BACL</name>
<dbReference type="Pfam" id="PF00512">
    <property type="entry name" value="HisKA"/>
    <property type="match status" value="1"/>
</dbReference>
<keyword evidence="16" id="KW-0732">Signal</keyword>
<dbReference type="FunFam" id="1.10.287.130:FF:000008">
    <property type="entry name" value="Two-component sensor histidine kinase"/>
    <property type="match status" value="1"/>
</dbReference>
<keyword evidence="13 15" id="KW-0472">Membrane</keyword>
<keyword evidence="21" id="KW-1185">Reference proteome</keyword>
<feature type="coiled-coil region" evidence="14">
    <location>
        <begin position="123"/>
        <end position="166"/>
    </location>
</feature>
<dbReference type="InterPro" id="IPR003594">
    <property type="entry name" value="HATPase_dom"/>
</dbReference>